<dbReference type="InterPro" id="IPR002553">
    <property type="entry name" value="Clathrin/coatomer_adapt-like_N"/>
</dbReference>
<keyword evidence="4" id="KW-0472">Membrane</keyword>
<keyword evidence="2" id="KW-0813">Transport</keyword>
<dbReference type="PANTHER" id="PTHR22780">
    <property type="entry name" value="ADAPTIN, ALPHA/GAMMA/EPSILON"/>
    <property type="match status" value="1"/>
</dbReference>
<dbReference type="InterPro" id="IPR011989">
    <property type="entry name" value="ARM-like"/>
</dbReference>
<dbReference type="Proteomes" id="UP001479436">
    <property type="component" value="Unassembled WGS sequence"/>
</dbReference>
<gene>
    <name evidence="6" type="ORF">K7432_017539</name>
</gene>
<protein>
    <recommendedName>
        <fullName evidence="5">Clathrin/coatomer adaptor adaptin-like N-terminal domain-containing protein</fullName>
    </recommendedName>
</protein>
<evidence type="ECO:0000256" key="3">
    <source>
        <dbReference type="ARBA" id="ARBA00022927"/>
    </source>
</evidence>
<dbReference type="Gene3D" id="1.25.10.10">
    <property type="entry name" value="Leucine-rich Repeat Variant"/>
    <property type="match status" value="1"/>
</dbReference>
<accession>A0ABR2VKG7</accession>
<comment type="subcellular location">
    <subcellularLocation>
        <location evidence="1">Endomembrane system</location>
    </subcellularLocation>
</comment>
<dbReference type="SUPFAM" id="SSF48371">
    <property type="entry name" value="ARM repeat"/>
    <property type="match status" value="1"/>
</dbReference>
<dbReference type="Pfam" id="PF01602">
    <property type="entry name" value="Adaptin_N"/>
    <property type="match status" value="1"/>
</dbReference>
<feature type="non-terminal residue" evidence="6">
    <location>
        <position position="219"/>
    </location>
</feature>
<organism evidence="6 7">
    <name type="scientific">Basidiobolus ranarum</name>
    <dbReference type="NCBI Taxonomy" id="34480"/>
    <lineage>
        <taxon>Eukaryota</taxon>
        <taxon>Fungi</taxon>
        <taxon>Fungi incertae sedis</taxon>
        <taxon>Zoopagomycota</taxon>
        <taxon>Entomophthoromycotina</taxon>
        <taxon>Basidiobolomycetes</taxon>
        <taxon>Basidiobolales</taxon>
        <taxon>Basidiobolaceae</taxon>
        <taxon>Basidiobolus</taxon>
    </lineage>
</organism>
<evidence type="ECO:0000313" key="7">
    <source>
        <dbReference type="Proteomes" id="UP001479436"/>
    </source>
</evidence>
<dbReference type="EMBL" id="JASJQH010010815">
    <property type="protein sequence ID" value="KAK9670742.1"/>
    <property type="molecule type" value="Genomic_DNA"/>
</dbReference>
<keyword evidence="7" id="KW-1185">Reference proteome</keyword>
<comment type="caution">
    <text evidence="6">The sequence shown here is derived from an EMBL/GenBank/DDBJ whole genome shotgun (WGS) entry which is preliminary data.</text>
</comment>
<dbReference type="InterPro" id="IPR050840">
    <property type="entry name" value="Adaptor_Complx_Large_Subunit"/>
</dbReference>
<evidence type="ECO:0000256" key="4">
    <source>
        <dbReference type="ARBA" id="ARBA00023136"/>
    </source>
</evidence>
<evidence type="ECO:0000259" key="5">
    <source>
        <dbReference type="Pfam" id="PF01602"/>
    </source>
</evidence>
<evidence type="ECO:0000256" key="2">
    <source>
        <dbReference type="ARBA" id="ARBA00022448"/>
    </source>
</evidence>
<keyword evidence="3" id="KW-0653">Protein transport</keyword>
<name>A0ABR2VKG7_9FUNG</name>
<sequence>MTSAILDPAFVGSGRSTEFFEFLRAINDATGKEEETQSVKKEVARLKQRFLTPSQLSQAKLAECVVGLLYCEMLGYKVEFGYIHAIILAQSAKNLKEKRIGYLVSSLLLNKDHELSIMLMNSIQQDLKSTNPLVICCALDALRHLVNSETFPIFSQILEALLMHRSSSVRKKSVTVMHKVYNLDANLLTTQLDKLQNLLEDGDIGVRETGLSLVVDIVS</sequence>
<proteinExistence type="predicted"/>
<evidence type="ECO:0000256" key="1">
    <source>
        <dbReference type="ARBA" id="ARBA00004308"/>
    </source>
</evidence>
<evidence type="ECO:0000313" key="6">
    <source>
        <dbReference type="EMBL" id="KAK9670742.1"/>
    </source>
</evidence>
<dbReference type="InterPro" id="IPR016024">
    <property type="entry name" value="ARM-type_fold"/>
</dbReference>
<reference evidence="6 7" key="1">
    <citation type="submission" date="2023-04" db="EMBL/GenBank/DDBJ databases">
        <title>Genome of Basidiobolus ranarum AG-B5.</title>
        <authorList>
            <person name="Stajich J.E."/>
            <person name="Carter-House D."/>
            <person name="Gryganskyi A."/>
        </authorList>
    </citation>
    <scope>NUCLEOTIDE SEQUENCE [LARGE SCALE GENOMIC DNA]</scope>
    <source>
        <strain evidence="6 7">AG-B5</strain>
    </source>
</reference>
<feature type="domain" description="Clathrin/coatomer adaptor adaptin-like N-terminal" evidence="5">
    <location>
        <begin position="37"/>
        <end position="214"/>
    </location>
</feature>